<evidence type="ECO:0000313" key="1">
    <source>
        <dbReference type="EMBL" id="KAH1090598.1"/>
    </source>
</evidence>
<keyword evidence="2" id="KW-1185">Reference proteome</keyword>
<dbReference type="EMBL" id="JAIQCV010000006">
    <property type="protein sequence ID" value="KAH1090598.1"/>
    <property type="molecule type" value="Genomic_DNA"/>
</dbReference>
<comment type="caution">
    <text evidence="1">The sequence shown here is derived from an EMBL/GenBank/DDBJ whole genome shotgun (WGS) entry which is preliminary data.</text>
</comment>
<protein>
    <submittedName>
        <fullName evidence="1">Uncharacterized protein</fullName>
    </submittedName>
</protein>
<dbReference type="Proteomes" id="UP000828251">
    <property type="component" value="Unassembled WGS sequence"/>
</dbReference>
<proteinExistence type="predicted"/>
<reference evidence="1 2" key="1">
    <citation type="journal article" date="2021" name="Plant Biotechnol. J.">
        <title>Multi-omics assisted identification of the key and species-specific regulatory components of drought-tolerant mechanisms in Gossypium stocksii.</title>
        <authorList>
            <person name="Yu D."/>
            <person name="Ke L."/>
            <person name="Zhang D."/>
            <person name="Wu Y."/>
            <person name="Sun Y."/>
            <person name="Mei J."/>
            <person name="Sun J."/>
            <person name="Sun Y."/>
        </authorList>
    </citation>
    <scope>NUCLEOTIDE SEQUENCE [LARGE SCALE GENOMIC DNA]</scope>
    <source>
        <strain evidence="2">cv. E1</strain>
        <tissue evidence="1">Leaf</tissue>
    </source>
</reference>
<gene>
    <name evidence="1" type="ORF">J1N35_017855</name>
</gene>
<organism evidence="1 2">
    <name type="scientific">Gossypium stocksii</name>
    <dbReference type="NCBI Taxonomy" id="47602"/>
    <lineage>
        <taxon>Eukaryota</taxon>
        <taxon>Viridiplantae</taxon>
        <taxon>Streptophyta</taxon>
        <taxon>Embryophyta</taxon>
        <taxon>Tracheophyta</taxon>
        <taxon>Spermatophyta</taxon>
        <taxon>Magnoliopsida</taxon>
        <taxon>eudicotyledons</taxon>
        <taxon>Gunneridae</taxon>
        <taxon>Pentapetalae</taxon>
        <taxon>rosids</taxon>
        <taxon>malvids</taxon>
        <taxon>Malvales</taxon>
        <taxon>Malvaceae</taxon>
        <taxon>Malvoideae</taxon>
        <taxon>Gossypium</taxon>
    </lineage>
</organism>
<accession>A0A9D3VPS9</accession>
<dbReference type="OrthoDB" id="10414555at2759"/>
<dbReference type="AlphaFoldDB" id="A0A9D3VPS9"/>
<sequence length="78" mass="9143">MKGVDEQNEPMKTCVRAKKTSRPKDILLTMEERVVNLEEYMRDMRETLEVVKGRTTKLDPMKEQLREMVLESLGSNVE</sequence>
<name>A0A9D3VPS9_9ROSI</name>
<evidence type="ECO:0000313" key="2">
    <source>
        <dbReference type="Proteomes" id="UP000828251"/>
    </source>
</evidence>